<evidence type="ECO:0000313" key="2">
    <source>
        <dbReference type="Proteomes" id="UP001283361"/>
    </source>
</evidence>
<evidence type="ECO:0000313" key="1">
    <source>
        <dbReference type="EMBL" id="KAK3745001.1"/>
    </source>
</evidence>
<accession>A0AAE0YGK2</accession>
<proteinExistence type="predicted"/>
<keyword evidence="2" id="KW-1185">Reference proteome</keyword>
<protein>
    <submittedName>
        <fullName evidence="1">Uncharacterized protein</fullName>
    </submittedName>
</protein>
<dbReference type="Proteomes" id="UP001283361">
    <property type="component" value="Unassembled WGS sequence"/>
</dbReference>
<reference evidence="1" key="1">
    <citation type="journal article" date="2023" name="G3 (Bethesda)">
        <title>A reference genome for the long-term kleptoplast-retaining sea slug Elysia crispata morphotype clarki.</title>
        <authorList>
            <person name="Eastman K.E."/>
            <person name="Pendleton A.L."/>
            <person name="Shaikh M.A."/>
            <person name="Suttiyut T."/>
            <person name="Ogas R."/>
            <person name="Tomko P."/>
            <person name="Gavelis G."/>
            <person name="Widhalm J.R."/>
            <person name="Wisecaver J.H."/>
        </authorList>
    </citation>
    <scope>NUCLEOTIDE SEQUENCE</scope>
    <source>
        <strain evidence="1">ECLA1</strain>
    </source>
</reference>
<organism evidence="1 2">
    <name type="scientific">Elysia crispata</name>
    <name type="common">lettuce slug</name>
    <dbReference type="NCBI Taxonomy" id="231223"/>
    <lineage>
        <taxon>Eukaryota</taxon>
        <taxon>Metazoa</taxon>
        <taxon>Spiralia</taxon>
        <taxon>Lophotrochozoa</taxon>
        <taxon>Mollusca</taxon>
        <taxon>Gastropoda</taxon>
        <taxon>Heterobranchia</taxon>
        <taxon>Euthyneura</taxon>
        <taxon>Panpulmonata</taxon>
        <taxon>Sacoglossa</taxon>
        <taxon>Placobranchoidea</taxon>
        <taxon>Plakobranchidae</taxon>
        <taxon>Elysia</taxon>
    </lineage>
</organism>
<dbReference type="EMBL" id="JAWDGP010006239">
    <property type="protein sequence ID" value="KAK3745001.1"/>
    <property type="molecule type" value="Genomic_DNA"/>
</dbReference>
<name>A0AAE0YGK2_9GAST</name>
<sequence length="67" mass="6970">MKYNVASNSIPADFTANWTTLAIKAPSGRGGALTAPSLLPARLTRQARLFPASGQSAQVQAQASHGF</sequence>
<gene>
    <name evidence="1" type="ORF">RRG08_037617</name>
</gene>
<comment type="caution">
    <text evidence="1">The sequence shown here is derived from an EMBL/GenBank/DDBJ whole genome shotgun (WGS) entry which is preliminary data.</text>
</comment>
<dbReference type="AlphaFoldDB" id="A0AAE0YGK2"/>